<evidence type="ECO:0000256" key="5">
    <source>
        <dbReference type="ARBA" id="ARBA00023012"/>
    </source>
</evidence>
<protein>
    <recommendedName>
        <fullName evidence="2">histidine kinase</fullName>
        <ecNumber evidence="2">2.7.13.3</ecNumber>
    </recommendedName>
</protein>
<comment type="catalytic activity">
    <reaction evidence="1">
        <text>ATP + protein L-histidine = ADP + protein N-phospho-L-histidine.</text>
        <dbReference type="EC" id="2.7.13.3"/>
    </reaction>
</comment>
<dbReference type="Gene3D" id="1.10.287.130">
    <property type="match status" value="1"/>
</dbReference>
<evidence type="ECO:0000313" key="8">
    <source>
        <dbReference type="EMBL" id="QHT68150.1"/>
    </source>
</evidence>
<feature type="coiled-coil region" evidence="6">
    <location>
        <begin position="10"/>
        <end position="47"/>
    </location>
</feature>
<dbReference type="GO" id="GO:0000155">
    <property type="term" value="F:phosphorelay sensor kinase activity"/>
    <property type="evidence" value="ECO:0007669"/>
    <property type="project" value="InterPro"/>
</dbReference>
<keyword evidence="3" id="KW-0808">Transferase</keyword>
<dbReference type="InterPro" id="IPR036890">
    <property type="entry name" value="HATPase_C_sf"/>
</dbReference>
<proteinExistence type="predicted"/>
<dbReference type="Pfam" id="PF02518">
    <property type="entry name" value="HATPase_c"/>
    <property type="match status" value="1"/>
</dbReference>
<dbReference type="InterPro" id="IPR004358">
    <property type="entry name" value="Sig_transdc_His_kin-like_C"/>
</dbReference>
<evidence type="ECO:0000256" key="6">
    <source>
        <dbReference type="SAM" id="Coils"/>
    </source>
</evidence>
<dbReference type="PANTHER" id="PTHR43711">
    <property type="entry name" value="TWO-COMPONENT HISTIDINE KINASE"/>
    <property type="match status" value="1"/>
</dbReference>
<dbReference type="Proteomes" id="UP000480178">
    <property type="component" value="Chromosome"/>
</dbReference>
<dbReference type="PROSITE" id="PS50109">
    <property type="entry name" value="HIS_KIN"/>
    <property type="match status" value="1"/>
</dbReference>
<gene>
    <name evidence="8" type="ORF">GXP67_16625</name>
</gene>
<dbReference type="InterPro" id="IPR036097">
    <property type="entry name" value="HisK_dim/P_sf"/>
</dbReference>
<dbReference type="EMBL" id="CP048222">
    <property type="protein sequence ID" value="QHT68150.1"/>
    <property type="molecule type" value="Genomic_DNA"/>
</dbReference>
<keyword evidence="4 8" id="KW-0418">Kinase</keyword>
<dbReference type="RefSeq" id="WP_162444168.1">
    <property type="nucleotide sequence ID" value="NZ_CP048222.1"/>
</dbReference>
<evidence type="ECO:0000259" key="7">
    <source>
        <dbReference type="PROSITE" id="PS50109"/>
    </source>
</evidence>
<keyword evidence="6" id="KW-0175">Coiled coil</keyword>
<dbReference type="EC" id="2.7.13.3" evidence="2"/>
<evidence type="ECO:0000256" key="1">
    <source>
        <dbReference type="ARBA" id="ARBA00000085"/>
    </source>
</evidence>
<sequence length="295" mass="33367">MNKLSDEELINELQQRFSQNKKSLAELTKLTRQLKKVNLKLIEAEKLKTHFLANIRNEMNNPLSSIMGLSRNIHAASYTQPEKIPAMAALIHAEAFDLDFQFRNIFAAAELESGEWPLEIVQTDIVSLVNSLLEMHQHRILSKPLHVQVIQEISSGHVMFQTDPAKLQLVLSNLLANAIEYSHDHGQLKIHIQKENNILSVSIQDFGIGIPPADHEVIFNRFTQLNSGIIKTNHGHGLGLSVTKDLLEILNGQITLLSDTNEGSTFTICVKEFELMHDDFSAHGNEFFFNEQARF</sequence>
<dbReference type="SUPFAM" id="SSF47384">
    <property type="entry name" value="Homodimeric domain of signal transducing histidine kinase"/>
    <property type="match status" value="1"/>
</dbReference>
<dbReference type="InterPro" id="IPR050736">
    <property type="entry name" value="Sensor_HK_Regulatory"/>
</dbReference>
<evidence type="ECO:0000313" key="9">
    <source>
        <dbReference type="Proteomes" id="UP000480178"/>
    </source>
</evidence>
<evidence type="ECO:0000256" key="3">
    <source>
        <dbReference type="ARBA" id="ARBA00022679"/>
    </source>
</evidence>
<dbReference type="PRINTS" id="PR00344">
    <property type="entry name" value="BCTRLSENSOR"/>
</dbReference>
<keyword evidence="9" id="KW-1185">Reference proteome</keyword>
<dbReference type="SUPFAM" id="SSF55874">
    <property type="entry name" value="ATPase domain of HSP90 chaperone/DNA topoisomerase II/histidine kinase"/>
    <property type="match status" value="1"/>
</dbReference>
<dbReference type="SMART" id="SM00387">
    <property type="entry name" value="HATPase_c"/>
    <property type="match status" value="1"/>
</dbReference>
<dbReference type="PANTHER" id="PTHR43711:SF26">
    <property type="entry name" value="SENSOR HISTIDINE KINASE RCSC"/>
    <property type="match status" value="1"/>
</dbReference>
<dbReference type="AlphaFoldDB" id="A0A6C0GKI7"/>
<name>A0A6C0GKI7_9BACT</name>
<dbReference type="CDD" id="cd00075">
    <property type="entry name" value="HATPase"/>
    <property type="match status" value="1"/>
</dbReference>
<feature type="domain" description="Histidine kinase" evidence="7">
    <location>
        <begin position="54"/>
        <end position="274"/>
    </location>
</feature>
<dbReference type="Gene3D" id="3.30.565.10">
    <property type="entry name" value="Histidine kinase-like ATPase, C-terminal domain"/>
    <property type="match status" value="1"/>
</dbReference>
<evidence type="ECO:0000256" key="4">
    <source>
        <dbReference type="ARBA" id="ARBA00022777"/>
    </source>
</evidence>
<dbReference type="KEGG" id="rhoz:GXP67_16625"/>
<evidence type="ECO:0000256" key="2">
    <source>
        <dbReference type="ARBA" id="ARBA00012438"/>
    </source>
</evidence>
<reference evidence="8 9" key="1">
    <citation type="submission" date="2020-01" db="EMBL/GenBank/DDBJ databases">
        <authorList>
            <person name="Kim M.K."/>
        </authorList>
    </citation>
    <scope>NUCLEOTIDE SEQUENCE [LARGE SCALE GENOMIC DNA]</scope>
    <source>
        <strain evidence="8 9">172606-1</strain>
    </source>
</reference>
<dbReference type="InterPro" id="IPR005467">
    <property type="entry name" value="His_kinase_dom"/>
</dbReference>
<keyword evidence="5" id="KW-0902">Two-component regulatory system</keyword>
<organism evidence="8 9">
    <name type="scientific">Rhodocytophaga rosea</name>
    <dbReference type="NCBI Taxonomy" id="2704465"/>
    <lineage>
        <taxon>Bacteria</taxon>
        <taxon>Pseudomonadati</taxon>
        <taxon>Bacteroidota</taxon>
        <taxon>Cytophagia</taxon>
        <taxon>Cytophagales</taxon>
        <taxon>Rhodocytophagaceae</taxon>
        <taxon>Rhodocytophaga</taxon>
    </lineage>
</organism>
<dbReference type="InterPro" id="IPR003594">
    <property type="entry name" value="HATPase_dom"/>
</dbReference>
<accession>A0A6C0GKI7</accession>